<comment type="caution">
    <text evidence="3">The sequence shown here is derived from an EMBL/GenBank/DDBJ whole genome shotgun (WGS) entry which is preliminary data.</text>
</comment>
<reference evidence="3 4" key="1">
    <citation type="journal article" date="2010" name="Proc. Natl. Acad. Sci. U.S.A.">
        <title>Insights into evolution of multicellular fungi from the assembled chromosomes of the mushroom Coprinopsis cinerea (Coprinus cinereus).</title>
        <authorList>
            <person name="Stajich J.E."/>
            <person name="Wilke S.K."/>
            <person name="Ahren D."/>
            <person name="Au C.H."/>
            <person name="Birren B.W."/>
            <person name="Borodovsky M."/>
            <person name="Burns C."/>
            <person name="Canback B."/>
            <person name="Casselton L.A."/>
            <person name="Cheng C.K."/>
            <person name="Deng J."/>
            <person name="Dietrich F.S."/>
            <person name="Fargo D.C."/>
            <person name="Farman M.L."/>
            <person name="Gathman A.C."/>
            <person name="Goldberg J."/>
            <person name="Guigo R."/>
            <person name="Hoegger P.J."/>
            <person name="Hooker J.B."/>
            <person name="Huggins A."/>
            <person name="James T.Y."/>
            <person name="Kamada T."/>
            <person name="Kilaru S."/>
            <person name="Kodira C."/>
            <person name="Kues U."/>
            <person name="Kupfer D."/>
            <person name="Kwan H.S."/>
            <person name="Lomsadze A."/>
            <person name="Li W."/>
            <person name="Lilly W.W."/>
            <person name="Ma L.J."/>
            <person name="Mackey A.J."/>
            <person name="Manning G."/>
            <person name="Martin F."/>
            <person name="Muraguchi H."/>
            <person name="Natvig D.O."/>
            <person name="Palmerini H."/>
            <person name="Ramesh M.A."/>
            <person name="Rehmeyer C.J."/>
            <person name="Roe B.A."/>
            <person name="Shenoy N."/>
            <person name="Stanke M."/>
            <person name="Ter-Hovhannisyan V."/>
            <person name="Tunlid A."/>
            <person name="Velagapudi R."/>
            <person name="Vision T.J."/>
            <person name="Zeng Q."/>
            <person name="Zolan M.E."/>
            <person name="Pukkila P.J."/>
        </authorList>
    </citation>
    <scope>NUCLEOTIDE SEQUENCE [LARGE SCALE GENOMIC DNA]</scope>
    <source>
        <strain evidence="4">Okayama-7 / 130 / ATCC MYA-4618 / FGSC 9003</strain>
    </source>
</reference>
<dbReference type="Proteomes" id="UP000001861">
    <property type="component" value="Unassembled WGS sequence"/>
</dbReference>
<feature type="transmembrane region" description="Helical" evidence="1">
    <location>
        <begin position="12"/>
        <end position="34"/>
    </location>
</feature>
<evidence type="ECO:0000313" key="3">
    <source>
        <dbReference type="EMBL" id="EAU85062.2"/>
    </source>
</evidence>
<dbReference type="SUPFAM" id="SSF81383">
    <property type="entry name" value="F-box domain"/>
    <property type="match status" value="1"/>
</dbReference>
<dbReference type="InterPro" id="IPR036047">
    <property type="entry name" value="F-box-like_dom_sf"/>
</dbReference>
<keyword evidence="1" id="KW-0472">Membrane</keyword>
<dbReference type="GeneID" id="6013397"/>
<evidence type="ECO:0000313" key="4">
    <source>
        <dbReference type="Proteomes" id="UP000001861"/>
    </source>
</evidence>
<dbReference type="RefSeq" id="XP_001836845.2">
    <property type="nucleotide sequence ID" value="XM_001836793.2"/>
</dbReference>
<dbReference type="Gene3D" id="1.20.1280.50">
    <property type="match status" value="1"/>
</dbReference>
<feature type="domain" description="F-box" evidence="2">
    <location>
        <begin position="19"/>
        <end position="71"/>
    </location>
</feature>
<dbReference type="Pfam" id="PF12937">
    <property type="entry name" value="F-box-like"/>
    <property type="match status" value="1"/>
</dbReference>
<gene>
    <name evidence="3" type="ORF">CC1G_04158</name>
</gene>
<dbReference type="EMBL" id="AACS02000004">
    <property type="protein sequence ID" value="EAU85062.2"/>
    <property type="molecule type" value="Genomic_DNA"/>
</dbReference>
<dbReference type="AlphaFoldDB" id="A8NW71"/>
<dbReference type="VEuPathDB" id="FungiDB:CC1G_04158"/>
<dbReference type="HOGENOM" id="CLU_658920_0_0_1"/>
<name>A8NW71_COPC7</name>
<dbReference type="InterPro" id="IPR001810">
    <property type="entry name" value="F-box_dom"/>
</dbReference>
<keyword evidence="1" id="KW-0812">Transmembrane</keyword>
<protein>
    <recommendedName>
        <fullName evidence="2">F-box domain-containing protein</fullName>
    </recommendedName>
</protein>
<keyword evidence="1" id="KW-1133">Transmembrane helix</keyword>
<keyword evidence="4" id="KW-1185">Reference proteome</keyword>
<dbReference type="KEGG" id="cci:CC1G_04158"/>
<organism evidence="3 4">
    <name type="scientific">Coprinopsis cinerea (strain Okayama-7 / 130 / ATCC MYA-4618 / FGSC 9003)</name>
    <name type="common">Inky cap fungus</name>
    <name type="synonym">Hormographiella aspergillata</name>
    <dbReference type="NCBI Taxonomy" id="240176"/>
    <lineage>
        <taxon>Eukaryota</taxon>
        <taxon>Fungi</taxon>
        <taxon>Dikarya</taxon>
        <taxon>Basidiomycota</taxon>
        <taxon>Agaricomycotina</taxon>
        <taxon>Agaricomycetes</taxon>
        <taxon>Agaricomycetidae</taxon>
        <taxon>Agaricales</taxon>
        <taxon>Agaricineae</taxon>
        <taxon>Psathyrellaceae</taxon>
        <taxon>Coprinopsis</taxon>
    </lineage>
</organism>
<dbReference type="InParanoid" id="A8NW71"/>
<evidence type="ECO:0000259" key="2">
    <source>
        <dbReference type="Pfam" id="PF12937"/>
    </source>
</evidence>
<accession>A8NW71</accession>
<sequence length="417" mass="47065">MASRRKGLELSTNSTALAATLPLEIMAMIFAFALPTVMDFKGRAAFLVIRQVCRSWRSACFNIPELWTSLSVETSDPTALYRDLQCLIPLEKLGSKIISWFSHSGSSRPLSLRISTVYHCHEEGLVIAPHKCFCDLRCDRTSFPPHKGSLAGIEAALNAYASRIESLDFNLCEFAFYGMMRHLQLDKFTILRSFRGPPKLLTSEKFNEQIKGEKEQRQLELALANLRNIPSLQKLTVPSLKPWLTDDRILTSSLTELELKNMEVLLPADIALINKMESLRTLFIRFHDAFSHGDTADENSDPDTAGIHLERITTLRLHSRLETLGISLQEPHLRCPSMRSLHLHIGGRYCVFGFESPYLDKVVYEALVEYLEQLDSPLEELIISGYGSYGVSQHLRQSNVLAGIRSVTLEACTCNWC</sequence>
<dbReference type="OMA" id="LEIMAMI"/>
<proteinExistence type="predicted"/>
<evidence type="ECO:0000256" key="1">
    <source>
        <dbReference type="SAM" id="Phobius"/>
    </source>
</evidence>